<comment type="cofactor">
    <cofactor evidence="2">
        <name>Zn(2+)</name>
        <dbReference type="ChEBI" id="CHEBI:29105"/>
    </cofactor>
</comment>
<accession>G8UQN8</accession>
<keyword evidence="4" id="KW-0479">Metal-binding</keyword>
<evidence type="ECO:0000259" key="18">
    <source>
        <dbReference type="Pfam" id="PF07687"/>
    </source>
</evidence>
<evidence type="ECO:0000256" key="12">
    <source>
        <dbReference type="ARBA" id="ARBA00061423"/>
    </source>
</evidence>
<sequence length="529" mass="57984">MIYREKTIRQTNDNLHQDFVSISQIFCLRLQRNTSFISKIMAKEIKLLSPQAVWGYFYDLTQIPRPTGHTQQVTEYLKTFGKEQGLETLQDATGNVLIRKPATAGYEDRETVIMQSHVDMVPQKNASVVHDFLTDPIDAYVDGEWVTARETTLGADNGMGMALAMAVLSDKTLKHGPLEALFTIDEEVGMDGASGLKPGFLKGRILLNGDSEEEGRLYVGCAGGIDLNISFRYQDGAPPIEGDVAVKILLTGLKGGHSGVDIHLGRANANKLMFRLLKVAVCDYGARLATIDGGSLRNAIPREATAVITLPADNIEALWELIADYQDLYRSEYKGIEESLCLTAEMTEAPSSLIPEEIQDDLINAVEGCQNGVISMLNDFPGTVESSSNLAVVKSENGAIDVKILVRSSSESRRESVCSSLESVFSMAGAKVEYDNVYGGWQPNIDSPILRTMEATYEKLFGQKPVVSVMHAGLECGIIQEAYPDMDMISFGPDIRFPHSPDEAVRIDSVEKVWKLLTATLEDAPRASS</sequence>
<dbReference type="GO" id="GO:0070573">
    <property type="term" value="F:metallodipeptidase activity"/>
    <property type="evidence" value="ECO:0007669"/>
    <property type="project" value="TreeGrafter"/>
</dbReference>
<evidence type="ECO:0000256" key="17">
    <source>
        <dbReference type="ARBA" id="ARBA00078074"/>
    </source>
</evidence>
<evidence type="ECO:0000256" key="2">
    <source>
        <dbReference type="ARBA" id="ARBA00001947"/>
    </source>
</evidence>
<dbReference type="EMBL" id="CP003191">
    <property type="protein sequence ID" value="AEW21147.1"/>
    <property type="molecule type" value="Genomic_DNA"/>
</dbReference>
<dbReference type="PRINTS" id="PR00934">
    <property type="entry name" value="XHISDIPTASE"/>
</dbReference>
<dbReference type="HOGENOM" id="CLU_028526_0_0_10"/>
<evidence type="ECO:0000256" key="14">
    <source>
        <dbReference type="ARBA" id="ARBA00075285"/>
    </source>
</evidence>
<evidence type="ECO:0000256" key="10">
    <source>
        <dbReference type="ARBA" id="ARBA00038976"/>
    </source>
</evidence>
<dbReference type="PANTHER" id="PTHR43501">
    <property type="entry name" value="CYTOSOL NON-SPECIFIC DIPEPTIDASE"/>
    <property type="match status" value="1"/>
</dbReference>
<reference evidence="20" key="1">
    <citation type="submission" date="2011-12" db="EMBL/GenBank/DDBJ databases">
        <title>Complete sequence of Tannerella forsythia ATCC 43037.</title>
        <authorList>
            <person name="Dewhirst F."/>
            <person name="Tanner A."/>
            <person name="Izard J."/>
            <person name="Brinkac L."/>
            <person name="Durkin A.S."/>
            <person name="Hostetler J."/>
            <person name="Shetty J."/>
            <person name="Torralba M."/>
            <person name="Gill S."/>
            <person name="Nelson K."/>
        </authorList>
    </citation>
    <scope>NUCLEOTIDE SEQUENCE [LARGE SCALE GENOMIC DNA]</scope>
    <source>
        <strain evidence="20">ATCC 43037 / JCM 10827 / CCUG 33226 / KCTC 5666 / FDC 338</strain>
    </source>
</reference>
<evidence type="ECO:0000256" key="8">
    <source>
        <dbReference type="ARBA" id="ARBA00023285"/>
    </source>
</evidence>
<keyword evidence="7" id="KW-0482">Metalloprotease</keyword>
<dbReference type="Pfam" id="PF07687">
    <property type="entry name" value="M20_dimer"/>
    <property type="match status" value="1"/>
</dbReference>
<evidence type="ECO:0000313" key="19">
    <source>
        <dbReference type="EMBL" id="AEW21147.1"/>
    </source>
</evidence>
<feature type="domain" description="Peptidase M20 dimerisation" evidence="18">
    <location>
        <begin position="251"/>
        <end position="335"/>
    </location>
</feature>
<dbReference type="FunFam" id="3.40.630.10:FF:000015">
    <property type="entry name" value="Aminoacyl-histidine dipeptidase PepD"/>
    <property type="match status" value="1"/>
</dbReference>
<keyword evidence="5" id="KW-0378">Hydrolase</keyword>
<dbReference type="FunFam" id="3.40.630.10:FF:000018">
    <property type="entry name" value="Aminoacyl-histidine dipeptidase PepD"/>
    <property type="match status" value="1"/>
</dbReference>
<protein>
    <recommendedName>
        <fullName evidence="13">Cytosol non-specific dipeptidase</fullName>
        <ecNumber evidence="10">3.4.13.18</ecNumber>
    </recommendedName>
    <alternativeName>
        <fullName evidence="16">Aminoacyl-histidine dipeptidase</fullName>
    </alternativeName>
    <alternativeName>
        <fullName evidence="15">Beta-alanyl-histidine dipeptidase</fullName>
    </alternativeName>
    <alternativeName>
        <fullName evidence="14">Carnosinase</fullName>
    </alternativeName>
    <alternativeName>
        <fullName evidence="11">Peptidase D</fullName>
    </alternativeName>
    <alternativeName>
        <fullName evidence="17">Xaa-His dipeptidase</fullName>
    </alternativeName>
</protein>
<evidence type="ECO:0000256" key="16">
    <source>
        <dbReference type="ARBA" id="ARBA00077688"/>
    </source>
</evidence>
<dbReference type="InterPro" id="IPR002933">
    <property type="entry name" value="Peptidase_M20"/>
</dbReference>
<evidence type="ECO:0000256" key="6">
    <source>
        <dbReference type="ARBA" id="ARBA00022833"/>
    </source>
</evidence>
<proteinExistence type="inferred from homology"/>
<evidence type="ECO:0000256" key="15">
    <source>
        <dbReference type="ARBA" id="ARBA00076004"/>
    </source>
</evidence>
<keyword evidence="6" id="KW-0862">Zinc</keyword>
<keyword evidence="20" id="KW-1185">Reference proteome</keyword>
<dbReference type="SUPFAM" id="SSF53187">
    <property type="entry name" value="Zn-dependent exopeptidases"/>
    <property type="match status" value="1"/>
</dbReference>
<evidence type="ECO:0000256" key="9">
    <source>
        <dbReference type="ARBA" id="ARBA00036421"/>
    </source>
</evidence>
<evidence type="ECO:0000256" key="5">
    <source>
        <dbReference type="ARBA" id="ARBA00022801"/>
    </source>
</evidence>
<name>G8UQN8_TANFA</name>
<dbReference type="GO" id="GO:0005829">
    <property type="term" value="C:cytosol"/>
    <property type="evidence" value="ECO:0007669"/>
    <property type="project" value="TreeGrafter"/>
</dbReference>
<dbReference type="GO" id="GO:0046872">
    <property type="term" value="F:metal ion binding"/>
    <property type="evidence" value="ECO:0007669"/>
    <property type="project" value="UniProtKB-KW"/>
</dbReference>
<dbReference type="InterPro" id="IPR011650">
    <property type="entry name" value="Peptidase_M20_dimer"/>
</dbReference>
<dbReference type="MEROPS" id="M20.012"/>
<dbReference type="AlphaFoldDB" id="G8UQN8"/>
<dbReference type="PATRIC" id="fig|203275.8.peg.934"/>
<evidence type="ECO:0000256" key="13">
    <source>
        <dbReference type="ARBA" id="ARBA00071271"/>
    </source>
</evidence>
<dbReference type="GO" id="GO:0006508">
    <property type="term" value="P:proteolysis"/>
    <property type="evidence" value="ECO:0007669"/>
    <property type="project" value="UniProtKB-KW"/>
</dbReference>
<organism evidence="19 20">
    <name type="scientific">Tannerella forsythia (strain ATCC 43037 / JCM 10827 / CCUG 21028 A / KCTC 5666 / FDC 338)</name>
    <name type="common">Bacteroides forsythus</name>
    <dbReference type="NCBI Taxonomy" id="203275"/>
    <lineage>
        <taxon>Bacteria</taxon>
        <taxon>Pseudomonadati</taxon>
        <taxon>Bacteroidota</taxon>
        <taxon>Bacteroidia</taxon>
        <taxon>Bacteroidales</taxon>
        <taxon>Tannerellaceae</taxon>
        <taxon>Tannerella</taxon>
    </lineage>
</organism>
<comment type="catalytic activity">
    <reaction evidence="9">
        <text>Hydrolysis of dipeptides, preferentially hydrophobic dipeptides including prolyl amino acids.</text>
        <dbReference type="EC" id="3.4.13.18"/>
    </reaction>
</comment>
<dbReference type="Pfam" id="PF01546">
    <property type="entry name" value="Peptidase_M20"/>
    <property type="match status" value="1"/>
</dbReference>
<comment type="similarity">
    <text evidence="12">Belongs to the peptidase M20C family.</text>
</comment>
<keyword evidence="8" id="KW-0170">Cobalt</keyword>
<dbReference type="eggNOG" id="COG2195">
    <property type="taxonomic scope" value="Bacteria"/>
</dbReference>
<evidence type="ECO:0000256" key="7">
    <source>
        <dbReference type="ARBA" id="ARBA00023049"/>
    </source>
</evidence>
<dbReference type="InterPro" id="IPR001160">
    <property type="entry name" value="Peptidase_M20C"/>
</dbReference>
<dbReference type="Gene3D" id="3.40.630.10">
    <property type="entry name" value="Zn peptidases"/>
    <property type="match status" value="2"/>
</dbReference>
<dbReference type="CDD" id="cd03890">
    <property type="entry name" value="M20_pepD"/>
    <property type="match status" value="1"/>
</dbReference>
<keyword evidence="3" id="KW-0645">Protease</keyword>
<dbReference type="EC" id="3.4.13.18" evidence="10"/>
<evidence type="ECO:0000313" key="20">
    <source>
        <dbReference type="Proteomes" id="UP000005436"/>
    </source>
</evidence>
<evidence type="ECO:0000256" key="1">
    <source>
        <dbReference type="ARBA" id="ARBA00001941"/>
    </source>
</evidence>
<gene>
    <name evidence="19" type="primary">pepD_1</name>
    <name evidence="19" type="ordered locus">BFO_1038</name>
</gene>
<dbReference type="PIRSF" id="PIRSF016599">
    <property type="entry name" value="Xaa-His_dipept"/>
    <property type="match status" value="1"/>
</dbReference>
<evidence type="ECO:0000256" key="11">
    <source>
        <dbReference type="ARBA" id="ARBA00044252"/>
    </source>
</evidence>
<dbReference type="STRING" id="203275.BFO_1038"/>
<dbReference type="Proteomes" id="UP000005436">
    <property type="component" value="Chromosome"/>
</dbReference>
<dbReference type="NCBIfam" id="TIGR01893">
    <property type="entry name" value="aa-his-dipept"/>
    <property type="match status" value="1"/>
</dbReference>
<dbReference type="KEGG" id="tfo:BFO_1038"/>
<dbReference type="PANTHER" id="PTHR43501:SF1">
    <property type="entry name" value="CYTOSOL NON-SPECIFIC DIPEPTIDASE"/>
    <property type="match status" value="1"/>
</dbReference>
<comment type="cofactor">
    <cofactor evidence="1">
        <name>Co(2+)</name>
        <dbReference type="ChEBI" id="CHEBI:48828"/>
    </cofactor>
</comment>
<evidence type="ECO:0000256" key="4">
    <source>
        <dbReference type="ARBA" id="ARBA00022723"/>
    </source>
</evidence>
<evidence type="ECO:0000256" key="3">
    <source>
        <dbReference type="ARBA" id="ARBA00022670"/>
    </source>
</evidence>